<proteinExistence type="inferred from homology"/>
<keyword evidence="2" id="KW-0328">Glycosyltransferase</keyword>
<keyword evidence="8" id="KW-1185">Reference proteome</keyword>
<keyword evidence="4" id="KW-0812">Transmembrane</keyword>
<feature type="domain" description="Glycosyl transferase family 1" evidence="5">
    <location>
        <begin position="215"/>
        <end position="386"/>
    </location>
</feature>
<reference evidence="7" key="1">
    <citation type="submission" date="2022-11" db="EMBL/GenBank/DDBJ databases">
        <title>Methylomonas rapida sp. nov., Carotenoid-Producing Obligate Methanotrophs with High Growth Characteristics and Biotechnological Potential.</title>
        <authorList>
            <person name="Tikhonova E.N."/>
            <person name="Suleimanov R.Z."/>
            <person name="Miroshnikov K."/>
            <person name="Oshkin I.Y."/>
            <person name="Belova S.E."/>
            <person name="Danilova O.V."/>
            <person name="Ashikhmin A."/>
            <person name="Konopkin A."/>
            <person name="But S.Y."/>
            <person name="Khmelenina V.N."/>
            <person name="Kuznetsov N."/>
            <person name="Pimenov N.V."/>
            <person name="Dedysh S.N."/>
        </authorList>
    </citation>
    <scope>NUCLEOTIDE SEQUENCE</scope>
    <source>
        <strain evidence="7">MP1</strain>
    </source>
</reference>
<name>A0ABY7GNU6_9GAMM</name>
<organism evidence="7 8">
    <name type="scientific">Methylomonas rapida</name>
    <dbReference type="NCBI Taxonomy" id="2963939"/>
    <lineage>
        <taxon>Bacteria</taxon>
        <taxon>Pseudomonadati</taxon>
        <taxon>Pseudomonadota</taxon>
        <taxon>Gammaproteobacteria</taxon>
        <taxon>Methylococcales</taxon>
        <taxon>Methylococcaceae</taxon>
        <taxon>Methylomonas</taxon>
    </lineage>
</organism>
<sequence length="417" mass="46627">MSMESKNHPKRIIFVENGIGYGGAIICLRHLVRNLDRSKYLPMVVTGRTSPQYEEIAGEAIWKHIPDRLIDIVGLQTWLASQTWPDKLPLLRIASQQILARLDDACNFLPFFLRLLWTAWRFKADLIHANNEPLCNRAALLVAKCLRIPSVCHVRGDQKGSRLMRWAYSLPDHFISVSNWVAESMQQKLNIPPEKISVVYDGIALDKLDTQADGQKFRKHFNIPDGGFAVGLVGLLIPWKGQNLFIDAAKILKDKIINLEMIIIGGTPEECGEYERQLKLRVAREGLSDKIKFTGHIDEMQQVYNGLNIVVSASISPEPLGTVVIESMTMGRPLIAPNHGGASEMITDHETGLLFTPGDADSLAQSILAFHESHALRQQLGQNARKKALQTFSVETHTKAIEAIYRNLLAKTACSIN</sequence>
<gene>
    <name evidence="7" type="ORF">NM686_006540</name>
</gene>
<protein>
    <submittedName>
        <fullName evidence="7">Glycosyltransferase family 4 protein</fullName>
    </submittedName>
</protein>
<evidence type="ECO:0000259" key="6">
    <source>
        <dbReference type="Pfam" id="PF13439"/>
    </source>
</evidence>
<dbReference type="PANTHER" id="PTHR12526:SF640">
    <property type="entry name" value="COLANIC ACID BIOSYNTHESIS GLYCOSYLTRANSFERASE WCAL-RELATED"/>
    <property type="match status" value="1"/>
</dbReference>
<dbReference type="Proteomes" id="UP001162780">
    <property type="component" value="Chromosome"/>
</dbReference>
<evidence type="ECO:0000256" key="2">
    <source>
        <dbReference type="ARBA" id="ARBA00022676"/>
    </source>
</evidence>
<evidence type="ECO:0000256" key="1">
    <source>
        <dbReference type="ARBA" id="ARBA00009481"/>
    </source>
</evidence>
<dbReference type="InterPro" id="IPR028098">
    <property type="entry name" value="Glyco_trans_4-like_N"/>
</dbReference>
<dbReference type="PANTHER" id="PTHR12526">
    <property type="entry name" value="GLYCOSYLTRANSFERASE"/>
    <property type="match status" value="1"/>
</dbReference>
<evidence type="ECO:0000259" key="5">
    <source>
        <dbReference type="Pfam" id="PF00534"/>
    </source>
</evidence>
<evidence type="ECO:0000313" key="7">
    <source>
        <dbReference type="EMBL" id="WAR46171.1"/>
    </source>
</evidence>
<dbReference type="CDD" id="cd03801">
    <property type="entry name" value="GT4_PimA-like"/>
    <property type="match status" value="1"/>
</dbReference>
<keyword evidence="4" id="KW-0472">Membrane</keyword>
<keyword evidence="3" id="KW-0808">Transferase</keyword>
<accession>A0ABY7GNU6</accession>
<dbReference type="Pfam" id="PF00534">
    <property type="entry name" value="Glycos_transf_1"/>
    <property type="match status" value="1"/>
</dbReference>
<dbReference type="InterPro" id="IPR001296">
    <property type="entry name" value="Glyco_trans_1"/>
</dbReference>
<feature type="transmembrane region" description="Helical" evidence="4">
    <location>
        <begin position="12"/>
        <end position="32"/>
    </location>
</feature>
<dbReference type="EMBL" id="CP113517">
    <property type="protein sequence ID" value="WAR46171.1"/>
    <property type="molecule type" value="Genomic_DNA"/>
</dbReference>
<keyword evidence="4" id="KW-1133">Transmembrane helix</keyword>
<dbReference type="SUPFAM" id="SSF53756">
    <property type="entry name" value="UDP-Glycosyltransferase/glycogen phosphorylase"/>
    <property type="match status" value="1"/>
</dbReference>
<evidence type="ECO:0000313" key="8">
    <source>
        <dbReference type="Proteomes" id="UP001162780"/>
    </source>
</evidence>
<evidence type="ECO:0000256" key="3">
    <source>
        <dbReference type="ARBA" id="ARBA00022679"/>
    </source>
</evidence>
<evidence type="ECO:0000256" key="4">
    <source>
        <dbReference type="SAM" id="Phobius"/>
    </source>
</evidence>
<dbReference type="RefSeq" id="WP_269022595.1">
    <property type="nucleotide sequence ID" value="NZ_CP113517.1"/>
</dbReference>
<feature type="domain" description="Glycosyltransferase subfamily 4-like N-terminal" evidence="6">
    <location>
        <begin position="22"/>
        <end position="206"/>
    </location>
</feature>
<dbReference type="Gene3D" id="3.40.50.2000">
    <property type="entry name" value="Glycogen Phosphorylase B"/>
    <property type="match status" value="2"/>
</dbReference>
<comment type="similarity">
    <text evidence="1">Belongs to the glycosyltransferase group 1 family. Glycosyltransferase 4 subfamily.</text>
</comment>
<dbReference type="Pfam" id="PF13439">
    <property type="entry name" value="Glyco_transf_4"/>
    <property type="match status" value="1"/>
</dbReference>